<dbReference type="Proteomes" id="UP000249789">
    <property type="component" value="Unassembled WGS sequence"/>
</dbReference>
<evidence type="ECO:0000313" key="2">
    <source>
        <dbReference type="EMBL" id="RAK75849.1"/>
    </source>
</evidence>
<feature type="compositionally biased region" description="Pro residues" evidence="1">
    <location>
        <begin position="84"/>
        <end position="103"/>
    </location>
</feature>
<evidence type="ECO:0000256" key="1">
    <source>
        <dbReference type="SAM" id="MobiDB-lite"/>
    </source>
</evidence>
<accession>A0A8G1RMB0</accession>
<dbReference type="VEuPathDB" id="FungiDB:BO72DRAFT_497580"/>
<protein>
    <submittedName>
        <fullName evidence="2">Uncharacterized protein</fullName>
    </submittedName>
</protein>
<sequence length="190" mass="20868">MPFITTTTNMESTLDLRVYNSYTVHEHQRTIVVSGTLDDGMRPLPSTACVARAFSCSAIVSYEPEENPASSTPPPPHPHRNPRLNPPEPPEPHAPPENNPPPEIHTLPAKCPSGKGFDAGSPIRCLHKEPGRYICMSPVGWARPHCQRVFPSVFLLRQHLRAGRAERNCLALVRPSDSARPLSGHRPSAA</sequence>
<reference evidence="2 3" key="1">
    <citation type="submission" date="2018-02" db="EMBL/GenBank/DDBJ databases">
        <title>The genomes of Aspergillus section Nigri reveals drivers in fungal speciation.</title>
        <authorList>
            <consortium name="DOE Joint Genome Institute"/>
            <person name="Vesth T.C."/>
            <person name="Nybo J."/>
            <person name="Theobald S."/>
            <person name="Brandl J."/>
            <person name="Frisvad J.C."/>
            <person name="Nielsen K.F."/>
            <person name="Lyhne E.K."/>
            <person name="Kogle M.E."/>
            <person name="Kuo A."/>
            <person name="Riley R."/>
            <person name="Clum A."/>
            <person name="Nolan M."/>
            <person name="Lipzen A."/>
            <person name="Salamov A."/>
            <person name="Henrissat B."/>
            <person name="Wiebenga A."/>
            <person name="De vries R.P."/>
            <person name="Grigoriev I.V."/>
            <person name="Mortensen U.H."/>
            <person name="Andersen M.R."/>
            <person name="Baker S.E."/>
        </authorList>
    </citation>
    <scope>NUCLEOTIDE SEQUENCE [LARGE SCALE GENOMIC DNA]</scope>
    <source>
        <strain evidence="2 3">CBS 313.89</strain>
    </source>
</reference>
<dbReference type="AlphaFoldDB" id="A0A8G1RMB0"/>
<proteinExistence type="predicted"/>
<dbReference type="RefSeq" id="XP_040799859.1">
    <property type="nucleotide sequence ID" value="XM_040948702.1"/>
</dbReference>
<evidence type="ECO:0000313" key="3">
    <source>
        <dbReference type="Proteomes" id="UP000249789"/>
    </source>
</evidence>
<keyword evidence="3" id="KW-1185">Reference proteome</keyword>
<dbReference type="GeneID" id="63866035"/>
<organism evidence="2 3">
    <name type="scientific">Aspergillus fijiensis CBS 313.89</name>
    <dbReference type="NCBI Taxonomy" id="1448319"/>
    <lineage>
        <taxon>Eukaryota</taxon>
        <taxon>Fungi</taxon>
        <taxon>Dikarya</taxon>
        <taxon>Ascomycota</taxon>
        <taxon>Pezizomycotina</taxon>
        <taxon>Eurotiomycetes</taxon>
        <taxon>Eurotiomycetidae</taxon>
        <taxon>Eurotiales</taxon>
        <taxon>Aspergillaceae</taxon>
        <taxon>Aspergillus</taxon>
    </lineage>
</organism>
<feature type="region of interest" description="Disordered" evidence="1">
    <location>
        <begin position="64"/>
        <end position="113"/>
    </location>
</feature>
<dbReference type="EMBL" id="KZ824653">
    <property type="protein sequence ID" value="RAK75849.1"/>
    <property type="molecule type" value="Genomic_DNA"/>
</dbReference>
<gene>
    <name evidence="2" type="ORF">BO72DRAFT_497580</name>
</gene>
<name>A0A8G1RMB0_9EURO</name>